<reference evidence="2 3" key="1">
    <citation type="submission" date="2024-09" db="EMBL/GenBank/DDBJ databases">
        <title>Floridaenema gen nov. (Aerosakkonemataceae, Aerosakkonematales ord. nov., Cyanobacteria) from benthic tropical and subtropical fresh waters, with the description of four new species.</title>
        <authorList>
            <person name="Moretto J.A."/>
            <person name="Berthold D.E."/>
            <person name="Lefler F.W."/>
            <person name="Huang I.-S."/>
            <person name="Laughinghouse H. IV."/>
        </authorList>
    </citation>
    <scope>NUCLEOTIDE SEQUENCE [LARGE SCALE GENOMIC DNA]</scope>
    <source>
        <strain evidence="2 3">BLCC-F50</strain>
    </source>
</reference>
<gene>
    <name evidence="2" type="ORF">ACE1CI_04765</name>
</gene>
<keyword evidence="3" id="KW-1185">Reference proteome</keyword>
<dbReference type="RefSeq" id="WP_413261904.1">
    <property type="nucleotide sequence ID" value="NZ_JBHFNR010000024.1"/>
</dbReference>
<feature type="compositionally biased region" description="Polar residues" evidence="1">
    <location>
        <begin position="173"/>
        <end position="185"/>
    </location>
</feature>
<protein>
    <submittedName>
        <fullName evidence="2">Uncharacterized protein</fullName>
    </submittedName>
</protein>
<proteinExistence type="predicted"/>
<feature type="compositionally biased region" description="Basic and acidic residues" evidence="1">
    <location>
        <begin position="119"/>
        <end position="134"/>
    </location>
</feature>
<accession>A0ABV4XKK7</accession>
<evidence type="ECO:0000256" key="1">
    <source>
        <dbReference type="SAM" id="MobiDB-lite"/>
    </source>
</evidence>
<feature type="region of interest" description="Disordered" evidence="1">
    <location>
        <begin position="119"/>
        <end position="187"/>
    </location>
</feature>
<dbReference type="Proteomes" id="UP001576784">
    <property type="component" value="Unassembled WGS sequence"/>
</dbReference>
<dbReference type="EMBL" id="JBHFNR010000024">
    <property type="protein sequence ID" value="MFB2892240.1"/>
    <property type="molecule type" value="Genomic_DNA"/>
</dbReference>
<organism evidence="2 3">
    <name type="scientific">Floridaenema flaviceps BLCC-F50</name>
    <dbReference type="NCBI Taxonomy" id="3153642"/>
    <lineage>
        <taxon>Bacteria</taxon>
        <taxon>Bacillati</taxon>
        <taxon>Cyanobacteriota</taxon>
        <taxon>Cyanophyceae</taxon>
        <taxon>Oscillatoriophycideae</taxon>
        <taxon>Aerosakkonematales</taxon>
        <taxon>Aerosakkonemataceae</taxon>
        <taxon>Floridanema</taxon>
        <taxon>Floridanema flaviceps</taxon>
    </lineage>
</organism>
<evidence type="ECO:0000313" key="2">
    <source>
        <dbReference type="EMBL" id="MFB2892240.1"/>
    </source>
</evidence>
<comment type="caution">
    <text evidence="2">The sequence shown here is derived from an EMBL/GenBank/DDBJ whole genome shotgun (WGS) entry which is preliminary data.</text>
</comment>
<sequence>MELSLIFDIAKTVLIKVISDLIGDKIKEVRKTEIRKEVAAAILEEKSTVKYQDVKTLVRQVMEEIEILSGRDEDLKVSGDFIQLAKPVKKPILPFQDRDINKQLQERLQRLDDIIAKRREEKELSTQHQEEENSKSTPTEEASFQKHFTLLKPVSEPIEDNQTIRQGEEKNSKSTPTEEASSQKHFTVIKLVGEESKEVVETRLIKKIREMDERIRRRRAGEYLDDDK</sequence>
<evidence type="ECO:0000313" key="3">
    <source>
        <dbReference type="Proteomes" id="UP001576784"/>
    </source>
</evidence>
<name>A0ABV4XKK7_9CYAN</name>